<sequence>MTNWLNTVINMRITLRSFAALDILSLVFLGMQLWVKVENYAYLSTAKLSEKIQAILLLPIFIIMAIGVIGLISGKKFGLILYYIQFPFRLYLYIFSVGFITFIPEALGLFEDVWFDSLLKLCFVAEFIRLYLTVKIQLSLPE</sequence>
<feature type="transmembrane region" description="Helical" evidence="1">
    <location>
        <begin position="55"/>
        <end position="74"/>
    </location>
</feature>
<keyword evidence="3" id="KW-1185">Reference proteome</keyword>
<keyword evidence="1" id="KW-1133">Transmembrane helix</keyword>
<evidence type="ECO:0000256" key="1">
    <source>
        <dbReference type="SAM" id="Phobius"/>
    </source>
</evidence>
<accession>A0A1I2SVR8</accession>
<dbReference type="STRING" id="414048.SAMN04489864_10188"/>
<evidence type="ECO:0000313" key="2">
    <source>
        <dbReference type="EMBL" id="SFG57005.1"/>
    </source>
</evidence>
<dbReference type="EMBL" id="FOPP01000001">
    <property type="protein sequence ID" value="SFG57005.1"/>
    <property type="molecule type" value="Genomic_DNA"/>
</dbReference>
<organism evidence="2 3">
    <name type="scientific">Pedobacter insulae</name>
    <dbReference type="NCBI Taxonomy" id="414048"/>
    <lineage>
        <taxon>Bacteria</taxon>
        <taxon>Pseudomonadati</taxon>
        <taxon>Bacteroidota</taxon>
        <taxon>Sphingobacteriia</taxon>
        <taxon>Sphingobacteriales</taxon>
        <taxon>Sphingobacteriaceae</taxon>
        <taxon>Pedobacter</taxon>
    </lineage>
</organism>
<proteinExistence type="predicted"/>
<keyword evidence="1" id="KW-0472">Membrane</keyword>
<dbReference type="AlphaFoldDB" id="A0A1I2SVR8"/>
<feature type="transmembrane region" description="Helical" evidence="1">
    <location>
        <begin position="18"/>
        <end position="35"/>
    </location>
</feature>
<dbReference type="Proteomes" id="UP000199666">
    <property type="component" value="Unassembled WGS sequence"/>
</dbReference>
<evidence type="ECO:0000313" key="3">
    <source>
        <dbReference type="Proteomes" id="UP000199666"/>
    </source>
</evidence>
<keyword evidence="1" id="KW-0812">Transmembrane</keyword>
<protein>
    <submittedName>
        <fullName evidence="2">Uncharacterized protein</fullName>
    </submittedName>
</protein>
<gene>
    <name evidence="2" type="ORF">SAMN04489864_10188</name>
</gene>
<reference evidence="2 3" key="1">
    <citation type="submission" date="2016-10" db="EMBL/GenBank/DDBJ databases">
        <authorList>
            <person name="de Groot N.N."/>
        </authorList>
    </citation>
    <scope>NUCLEOTIDE SEQUENCE [LARGE SCALE GENOMIC DNA]</scope>
    <source>
        <strain evidence="2 3">DSM 18684</strain>
    </source>
</reference>
<feature type="transmembrane region" description="Helical" evidence="1">
    <location>
        <begin position="86"/>
        <end position="107"/>
    </location>
</feature>
<name>A0A1I2SVR8_9SPHI</name>